<sequence length="405" mass="46175">MAQSTHRDPTVTLRDHTDYTGWITQLQARCVVYKVWDKINPKSTALEIPKPIAVRAPSVVDYAPAVNIDVPTKPTELSTGGQKAFKEDLEYYKILLEQYKSDRHEYKKERSSMQQIVAFIQSTVSPHLLRTCCLPDKSLKQWITDLQLTVGVDEQIEQERARDRYLLALKPMRSASQWDTWLAEYDQAATEAETYRVAELSQLNVITKDFLAAVNKVAPIWSTNFQDNGRFATGMSRKEMMKRFREHMMMHYLLRSGKHKAFMADDASFLAEGGATSQSNEGDARHAESASSGNWGRPRNQRTAGRKTTTLKRPSDQGPATTGGAKCPACGQRHNIRDCYYVNPDKAPEWWKPNETINELIEFKRQHDVSFQGLLRGQSMTRSRTPQVIKQSHTPTPPTPEIREE</sequence>
<feature type="region of interest" description="Disordered" evidence="1">
    <location>
        <begin position="378"/>
        <end position="405"/>
    </location>
</feature>
<name>A0A6A5RT82_9PLEO</name>
<evidence type="ECO:0000313" key="2">
    <source>
        <dbReference type="EMBL" id="KAF1931685.1"/>
    </source>
</evidence>
<dbReference type="Proteomes" id="UP000800082">
    <property type="component" value="Unassembled WGS sequence"/>
</dbReference>
<feature type="compositionally biased region" description="Polar residues" evidence="1">
    <location>
        <begin position="378"/>
        <end position="393"/>
    </location>
</feature>
<organism evidence="2 3">
    <name type="scientific">Didymella exigua CBS 183.55</name>
    <dbReference type="NCBI Taxonomy" id="1150837"/>
    <lineage>
        <taxon>Eukaryota</taxon>
        <taxon>Fungi</taxon>
        <taxon>Dikarya</taxon>
        <taxon>Ascomycota</taxon>
        <taxon>Pezizomycotina</taxon>
        <taxon>Dothideomycetes</taxon>
        <taxon>Pleosporomycetidae</taxon>
        <taxon>Pleosporales</taxon>
        <taxon>Pleosporineae</taxon>
        <taxon>Didymellaceae</taxon>
        <taxon>Didymella</taxon>
    </lineage>
</organism>
<dbReference type="OrthoDB" id="4951733at2759"/>
<dbReference type="AlphaFoldDB" id="A0A6A5RT82"/>
<evidence type="ECO:0000313" key="3">
    <source>
        <dbReference type="Proteomes" id="UP000800082"/>
    </source>
</evidence>
<protein>
    <submittedName>
        <fullName evidence="2">Uncharacterized protein</fullName>
    </submittedName>
</protein>
<feature type="compositionally biased region" description="Pro residues" evidence="1">
    <location>
        <begin position="395"/>
        <end position="405"/>
    </location>
</feature>
<gene>
    <name evidence="2" type="ORF">M421DRAFT_56195</name>
</gene>
<keyword evidence="3" id="KW-1185">Reference proteome</keyword>
<dbReference type="GeneID" id="54353044"/>
<evidence type="ECO:0000256" key="1">
    <source>
        <dbReference type="SAM" id="MobiDB-lite"/>
    </source>
</evidence>
<reference evidence="2" key="1">
    <citation type="journal article" date="2020" name="Stud. Mycol.">
        <title>101 Dothideomycetes genomes: a test case for predicting lifestyles and emergence of pathogens.</title>
        <authorList>
            <person name="Haridas S."/>
            <person name="Albert R."/>
            <person name="Binder M."/>
            <person name="Bloem J."/>
            <person name="Labutti K."/>
            <person name="Salamov A."/>
            <person name="Andreopoulos B."/>
            <person name="Baker S."/>
            <person name="Barry K."/>
            <person name="Bills G."/>
            <person name="Bluhm B."/>
            <person name="Cannon C."/>
            <person name="Castanera R."/>
            <person name="Culley D."/>
            <person name="Daum C."/>
            <person name="Ezra D."/>
            <person name="Gonzalez J."/>
            <person name="Henrissat B."/>
            <person name="Kuo A."/>
            <person name="Liang C."/>
            <person name="Lipzen A."/>
            <person name="Lutzoni F."/>
            <person name="Magnuson J."/>
            <person name="Mondo S."/>
            <person name="Nolan M."/>
            <person name="Ohm R."/>
            <person name="Pangilinan J."/>
            <person name="Park H.-J."/>
            <person name="Ramirez L."/>
            <person name="Alfaro M."/>
            <person name="Sun H."/>
            <person name="Tritt A."/>
            <person name="Yoshinaga Y."/>
            <person name="Zwiers L.-H."/>
            <person name="Turgeon B."/>
            <person name="Goodwin S."/>
            <person name="Spatafora J."/>
            <person name="Crous P."/>
            <person name="Grigoriev I."/>
        </authorList>
    </citation>
    <scope>NUCLEOTIDE SEQUENCE</scope>
    <source>
        <strain evidence="2">CBS 183.55</strain>
    </source>
</reference>
<feature type="compositionally biased region" description="Polar residues" evidence="1">
    <location>
        <begin position="301"/>
        <end position="312"/>
    </location>
</feature>
<feature type="region of interest" description="Disordered" evidence="1">
    <location>
        <begin position="273"/>
        <end position="329"/>
    </location>
</feature>
<dbReference type="RefSeq" id="XP_033451933.1">
    <property type="nucleotide sequence ID" value="XM_033595377.1"/>
</dbReference>
<accession>A0A6A5RT82</accession>
<dbReference type="EMBL" id="ML978960">
    <property type="protein sequence ID" value="KAF1931685.1"/>
    <property type="molecule type" value="Genomic_DNA"/>
</dbReference>
<proteinExistence type="predicted"/>